<dbReference type="Proteomes" id="UP000007575">
    <property type="component" value="Chromosome"/>
</dbReference>
<gene>
    <name evidence="4" type="ordered locus">DGo_CA2708</name>
</gene>
<feature type="compositionally biased region" description="Gly residues" evidence="1">
    <location>
        <begin position="431"/>
        <end position="453"/>
    </location>
</feature>
<keyword evidence="2" id="KW-0732">Signal</keyword>
<feature type="region of interest" description="Disordered" evidence="1">
    <location>
        <begin position="429"/>
        <end position="453"/>
    </location>
</feature>
<reference evidence="4 5" key="1">
    <citation type="journal article" date="2012" name="PLoS ONE">
        <title>Genome sequence and transcriptome analysis of the radioresistant bacterium Deinococcus gobiensis: insights into the extreme environmental adaptations.</title>
        <authorList>
            <person name="Yuan M."/>
            <person name="Chen M."/>
            <person name="Zhang W."/>
            <person name="Lu W."/>
            <person name="Wang J."/>
            <person name="Yang M."/>
            <person name="Zhao P."/>
            <person name="Tang R."/>
            <person name="Li X."/>
            <person name="Hao Y."/>
            <person name="Zhou Z."/>
            <person name="Zhan Y."/>
            <person name="Yu H."/>
            <person name="Teng C."/>
            <person name="Yan Y."/>
            <person name="Ping S."/>
            <person name="Wang Y."/>
            <person name="Lin M."/>
        </authorList>
    </citation>
    <scope>NUCLEOTIDE SEQUENCE [LARGE SCALE GENOMIC DNA]</scope>
    <source>
        <strain evidence="4 5">I-0</strain>
    </source>
</reference>
<dbReference type="PANTHER" id="PTHR34819">
    <property type="entry name" value="LARGE CYSTEINE-RICH PERIPLASMIC PROTEIN OMCB"/>
    <property type="match status" value="1"/>
</dbReference>
<organism evidence="4 5">
    <name type="scientific">Deinococcus gobiensis (strain DSM 21396 / JCM 16679 / CGMCC 1.7299 / I-0)</name>
    <dbReference type="NCBI Taxonomy" id="745776"/>
    <lineage>
        <taxon>Bacteria</taxon>
        <taxon>Thermotogati</taxon>
        <taxon>Deinococcota</taxon>
        <taxon>Deinococci</taxon>
        <taxon>Deinococcales</taxon>
        <taxon>Deinococcaceae</taxon>
        <taxon>Deinococcus</taxon>
    </lineage>
</organism>
<dbReference type="EMBL" id="CP002191">
    <property type="protein sequence ID" value="AFD26635.1"/>
    <property type="molecule type" value="Genomic_DNA"/>
</dbReference>
<dbReference type="STRING" id="745776.DGo_CA2708"/>
<dbReference type="KEGG" id="dgo:DGo_CA2708"/>
<feature type="domain" description="DUF11" evidence="3">
    <location>
        <begin position="947"/>
        <end position="1058"/>
    </location>
</feature>
<dbReference type="OrthoDB" id="53309at2"/>
<dbReference type="Gene3D" id="2.60.40.1170">
    <property type="entry name" value="Mu homology domain, subdomain B"/>
    <property type="match status" value="1"/>
</dbReference>
<dbReference type="SUPFAM" id="SSF50969">
    <property type="entry name" value="YVTN repeat-like/Quinoprotein amine dehydrogenase"/>
    <property type="match status" value="1"/>
</dbReference>
<evidence type="ECO:0000256" key="1">
    <source>
        <dbReference type="SAM" id="MobiDB-lite"/>
    </source>
</evidence>
<dbReference type="Gene3D" id="2.60.40.740">
    <property type="match status" value="2"/>
</dbReference>
<dbReference type="InterPro" id="IPR001434">
    <property type="entry name" value="OmcB-like_DUF11"/>
</dbReference>
<feature type="region of interest" description="Disordered" evidence="1">
    <location>
        <begin position="268"/>
        <end position="324"/>
    </location>
</feature>
<feature type="chain" id="PRO_5003613822" description="DUF11 domain-containing protein" evidence="2">
    <location>
        <begin position="30"/>
        <end position="1351"/>
    </location>
</feature>
<feature type="compositionally biased region" description="Gly residues" evidence="1">
    <location>
        <begin position="303"/>
        <end position="318"/>
    </location>
</feature>
<evidence type="ECO:0000313" key="5">
    <source>
        <dbReference type="Proteomes" id="UP000007575"/>
    </source>
</evidence>
<feature type="signal peptide" evidence="2">
    <location>
        <begin position="1"/>
        <end position="29"/>
    </location>
</feature>
<dbReference type="InterPro" id="IPR008966">
    <property type="entry name" value="Adhesion_dom_sf"/>
</dbReference>
<feature type="compositionally biased region" description="Polar residues" evidence="1">
    <location>
        <begin position="1053"/>
        <end position="1070"/>
    </location>
</feature>
<proteinExistence type="predicted"/>
<dbReference type="RefSeq" id="WP_014686115.1">
    <property type="nucleotide sequence ID" value="NC_017790.1"/>
</dbReference>
<dbReference type="PATRIC" id="fig|745776.4.peg.2776"/>
<dbReference type="NCBIfam" id="TIGR01451">
    <property type="entry name" value="B_ant_repeat"/>
    <property type="match status" value="4"/>
</dbReference>
<evidence type="ECO:0000259" key="3">
    <source>
        <dbReference type="Pfam" id="PF01345"/>
    </source>
</evidence>
<sequence length="1351" mass="130735">MVNKAKIGAWRSCAWLVTGLVTLGSAGQAITCATPGKDGVGTNLTGVVNTYYPGTANAPAGANTLSLGASAGASTQITAGDLLLVMQMQDATINSTDSTAYGSGGTSGSGATAVNAGKYEYVVATSASSGNGSVSIRGDGNSGGLINSYANSAYSASSGAKRFQVIRIPQYSSATLGTSAVTAPAWNGAVGGVVAFDVAGSLGLNGGSVTATGLGFRGGAGRGLSGGTGGSGTAYASAASNNYHAQKGEGVAGTPQYVLANGATVQTDTTTEGYPGGSSARGAPGNAGGGGTDSNPAANDQNTGGGGGAGGGAGGKGGNAWSSQSPVGGIGGAAVSIGVSQLTLGGGGGAGTTNNATGTPANGLASSGAAGGGVVMVRAGTVSGSGTVSASGANANNSVVNDGSGGGGAGGSVMIVSPNALPGTLNVTANGGTGGTNTGGGSPHGPGGGGGGGAVVLSSSGPAVSVAGGAAGTTSGGTFGAVPGSVGTQALTATVSQVPGASATATCFPTLTVTKTTSTPSRVSGTNTTASYTITVSNTGGTASGVTLSDVLPAPFTYSATTATTYNGGASGPASATGTGTTTALFGSATSSFTLPQGGSLSVTFTVNLNSAAAGTYQNPATVSYTDPTRTSATGTISPGDTYAAGGTVAGSNYASGSSTGEDVTITNPPLACTNNFYALLGDTTNGFQKIATLSPDGTVGNTIATVPPGANSANVNAALGVSADGTKLFVAAEDGNLKVYDVTTGQWVASVPISGLTTGSLRVLRLGVTQPTTVNPNGLGYFSVGTQIWRFQTTAPYTISGPTTLNYTDSSGLTPAVTISGSGDFFADSAGNLFLSVNNGNNGSYLDTFLVRPNGGVLFLGRLNDTDIGTDTYGGYAAIGQTIYASSAGGRIIAVNLAALTVTQTAASNTLRGNSDLASCSYPTLNPIIGVTKTAAKVAGSAGSLILPGDTIEYTIIVRNSGNISAAETTLQDPIPAGATYVAGSTKLNTVAVADNNGAMPFATAKIISSPGAANGVLQADSTPTVTTDREATLTFRVTVNAGTTSVSNQATATYSDNSTGSAATTSVLSDDPNTPAPNDPTVTDTARPVLTVTKTVDRTVALYPSPVGGAEPVPPVLTYTVTVTNNGSVAATGVTLTDVLPANVGTPTVTENGNAVTTTQNGQNLTWSVGTLATGTAATRTFKVTVTAPTAPTLRATQPQSALVNSVSASATNAANSAAATATTGTAYTALFKQVHNLGSSPAATPIPATSPAWSSTGTGLPQNVLEYCIDFTNYGSLPLNNYRIDDGVPANTTLVAGSLFVKQGNMQVTPSTAFTGATTSVSGNTVTATIGTLAINTTGSFCFRAKIN</sequence>
<keyword evidence="5" id="KW-1185">Reference proteome</keyword>
<dbReference type="HOGENOM" id="CLU_257663_0_0_0"/>
<dbReference type="SUPFAM" id="SSF49401">
    <property type="entry name" value="Bacterial adhesins"/>
    <property type="match status" value="1"/>
</dbReference>
<protein>
    <recommendedName>
        <fullName evidence="3">DUF11 domain-containing protein</fullName>
    </recommendedName>
</protein>
<dbReference type="PANTHER" id="PTHR34819:SF3">
    <property type="entry name" value="CELL SURFACE PROTEIN"/>
    <property type="match status" value="1"/>
</dbReference>
<evidence type="ECO:0000256" key="2">
    <source>
        <dbReference type="SAM" id="SignalP"/>
    </source>
</evidence>
<dbReference type="InterPro" id="IPR011044">
    <property type="entry name" value="Quino_amine_DH_bsu"/>
</dbReference>
<feature type="domain" description="DUF11" evidence="3">
    <location>
        <begin position="1118"/>
        <end position="1218"/>
    </location>
</feature>
<feature type="region of interest" description="Disordered" evidence="1">
    <location>
        <begin position="1053"/>
        <end position="1086"/>
    </location>
</feature>
<dbReference type="eggNOG" id="COG3291">
    <property type="taxonomic scope" value="Bacteria"/>
</dbReference>
<evidence type="ECO:0000313" key="4">
    <source>
        <dbReference type="EMBL" id="AFD26635.1"/>
    </source>
</evidence>
<dbReference type="Pfam" id="PF01345">
    <property type="entry name" value="DUF11"/>
    <property type="match status" value="3"/>
</dbReference>
<accession>H8GTZ5</accession>
<dbReference type="eggNOG" id="COG3386">
    <property type="taxonomic scope" value="Bacteria"/>
</dbReference>
<dbReference type="InterPro" id="IPR051172">
    <property type="entry name" value="Chlamydia_OmcB"/>
</dbReference>
<name>H8GTZ5_DEIGI</name>
<dbReference type="InterPro" id="IPR047589">
    <property type="entry name" value="DUF11_rpt"/>
</dbReference>
<feature type="compositionally biased region" description="Polar residues" evidence="1">
    <location>
        <begin position="293"/>
        <end position="302"/>
    </location>
</feature>
<feature type="domain" description="DUF11" evidence="3">
    <location>
        <begin position="511"/>
        <end position="631"/>
    </location>
</feature>